<dbReference type="OrthoDB" id="3190515at2759"/>
<protein>
    <submittedName>
        <fullName evidence="3">Uncharacterized protein</fullName>
    </submittedName>
</protein>
<feature type="region of interest" description="Disordered" evidence="1">
    <location>
        <begin position="1"/>
        <end position="107"/>
    </location>
</feature>
<feature type="region of interest" description="Disordered" evidence="1">
    <location>
        <begin position="449"/>
        <end position="600"/>
    </location>
</feature>
<feature type="compositionally biased region" description="Low complexity" evidence="1">
    <location>
        <begin position="558"/>
        <end position="587"/>
    </location>
</feature>
<feature type="compositionally biased region" description="Polar residues" evidence="1">
    <location>
        <begin position="209"/>
        <end position="218"/>
    </location>
</feature>
<organism evidence="3 4">
    <name type="scientific">Psilocybe cyanescens</name>
    <dbReference type="NCBI Taxonomy" id="93625"/>
    <lineage>
        <taxon>Eukaryota</taxon>
        <taxon>Fungi</taxon>
        <taxon>Dikarya</taxon>
        <taxon>Basidiomycota</taxon>
        <taxon>Agaricomycotina</taxon>
        <taxon>Agaricomycetes</taxon>
        <taxon>Agaricomycetidae</taxon>
        <taxon>Agaricales</taxon>
        <taxon>Agaricineae</taxon>
        <taxon>Strophariaceae</taxon>
        <taxon>Psilocybe</taxon>
    </lineage>
</organism>
<feature type="compositionally biased region" description="Polar residues" evidence="1">
    <location>
        <begin position="533"/>
        <end position="557"/>
    </location>
</feature>
<evidence type="ECO:0000313" key="3">
    <source>
        <dbReference type="EMBL" id="PPQ67126.1"/>
    </source>
</evidence>
<feature type="compositionally biased region" description="Low complexity" evidence="1">
    <location>
        <begin position="494"/>
        <end position="512"/>
    </location>
</feature>
<keyword evidence="4" id="KW-1185">Reference proteome</keyword>
<proteinExistence type="predicted"/>
<keyword evidence="2" id="KW-1133">Transmembrane helix</keyword>
<keyword evidence="2" id="KW-0472">Membrane</keyword>
<evidence type="ECO:0000256" key="1">
    <source>
        <dbReference type="SAM" id="MobiDB-lite"/>
    </source>
</evidence>
<dbReference type="EMBL" id="NHYD01003976">
    <property type="protein sequence ID" value="PPQ67126.1"/>
    <property type="molecule type" value="Genomic_DNA"/>
</dbReference>
<name>A0A409VLP5_PSICY</name>
<feature type="compositionally biased region" description="Polar residues" evidence="1">
    <location>
        <begin position="402"/>
        <end position="419"/>
    </location>
</feature>
<feature type="compositionally biased region" description="Polar residues" evidence="1">
    <location>
        <begin position="462"/>
        <end position="483"/>
    </location>
</feature>
<feature type="region of interest" description="Disordered" evidence="1">
    <location>
        <begin position="402"/>
        <end position="432"/>
    </location>
</feature>
<dbReference type="STRING" id="93625.A0A409VLP5"/>
<evidence type="ECO:0000313" key="4">
    <source>
        <dbReference type="Proteomes" id="UP000283269"/>
    </source>
</evidence>
<accession>A0A409VLP5</accession>
<feature type="compositionally biased region" description="Polar residues" evidence="1">
    <location>
        <begin position="16"/>
        <end position="30"/>
    </location>
</feature>
<dbReference type="Proteomes" id="UP000283269">
    <property type="component" value="Unassembled WGS sequence"/>
</dbReference>
<sequence>MENTQSPLSDDEVVSSRETSNHWSSPSSRTHFLPSEMYSIRPSRPRLEGQKLPSGLAPPVRRGSPLNPQNANQAPDPRRRPRPSDVLLVSPDPLVRHRRNTSLTHGSLARLDSDSNTIQDVEPEGGAFSDEYDLCMYICGLLDPRILQDVQRALKMKARREARLKRETIVNTETPPVQQSAPSPQFSTPPKKPLPSTFSPSPSFSPSTNRKLSGSTISDVDFSPSTAVYDQAKQMHPIPTSIDNGVTLDWTGSSSEDGDRRWMGIGKKKDREKLPPLELMVGQQEHFYEVKLARIKDSLSAQTIRKAEITSDQLERRYDLIYDSLGRTGHPLNPAAISRWYRSRSETVRNSLEKSEPFTWLKHLDRRSLKTARSPWHLSALIMKEFIQSEGRQAPMQMQTIPEDSTVSGARTRSPSFVPTSRPRALSSSLSMRIPADDQISFEPFVETNRSSLDRRSVDSRPNSIHSGSSNTGIFPLSPVSTRSNEEAIKAALTRRTLGRPRSPGSSSSGSSDESIPNKDLPPNLVVPALSIQPPSTENTPLPESNPISLTLTASHESSTSSQVKSASSPANQSLSSLKTSLKPLASRKPLSNIDRPRYKRKKVVDRESLLRQEYEAKAHLLHETIAHNNRIRQFLNRISAAMKDFDSIQNSAMRSQGIQTLDIPKDLLEAFGHDPSAVTGPTRRDRGWRAVEDINQRVEKQRSVFRAFIQTFADYQNSQGCVLDEPIDNIIEALESLQMHKSEIEQEAEIVSGVLESVQSVHTQVKENYNSTLSHVSIVYPELSHIVALEESYKDQYQQIWELGMDALTLLLDTVTPFWRTYGKTIGEDVRDFLIVPLYRNEFTGEAKRYPINFIPKRSRRHWFGLVIFFYLSIVVNVLQLRAAISSSLHFRLHLIPYDGIRWTALPFFWTAIIIQWLAVIVEFAIVFLQLGVITWWSGWYVKFWA</sequence>
<feature type="compositionally biased region" description="Low complexity" evidence="1">
    <location>
        <begin position="186"/>
        <end position="208"/>
    </location>
</feature>
<comment type="caution">
    <text evidence="3">The sequence shown here is derived from an EMBL/GenBank/DDBJ whole genome shotgun (WGS) entry which is preliminary data.</text>
</comment>
<keyword evidence="2" id="KW-0812">Transmembrane</keyword>
<dbReference type="InParanoid" id="A0A409VLP5"/>
<dbReference type="AlphaFoldDB" id="A0A409VLP5"/>
<evidence type="ECO:0000256" key="2">
    <source>
        <dbReference type="SAM" id="Phobius"/>
    </source>
</evidence>
<feature type="transmembrane region" description="Helical" evidence="2">
    <location>
        <begin position="907"/>
        <end position="938"/>
    </location>
</feature>
<reference evidence="3 4" key="1">
    <citation type="journal article" date="2018" name="Evol. Lett.">
        <title>Horizontal gene cluster transfer increased hallucinogenic mushroom diversity.</title>
        <authorList>
            <person name="Reynolds H.T."/>
            <person name="Vijayakumar V."/>
            <person name="Gluck-Thaler E."/>
            <person name="Korotkin H.B."/>
            <person name="Matheny P.B."/>
            <person name="Slot J.C."/>
        </authorList>
    </citation>
    <scope>NUCLEOTIDE SEQUENCE [LARGE SCALE GENOMIC DNA]</scope>
    <source>
        <strain evidence="3 4">2631</strain>
    </source>
</reference>
<feature type="compositionally biased region" description="Polar residues" evidence="1">
    <location>
        <begin position="169"/>
        <end position="185"/>
    </location>
</feature>
<gene>
    <name evidence="3" type="ORF">CVT25_005727</name>
</gene>
<feature type="region of interest" description="Disordered" evidence="1">
    <location>
        <begin position="237"/>
        <end position="262"/>
    </location>
</feature>
<feature type="region of interest" description="Disordered" evidence="1">
    <location>
        <begin position="166"/>
        <end position="218"/>
    </location>
</feature>
<feature type="transmembrane region" description="Helical" evidence="2">
    <location>
        <begin position="864"/>
        <end position="886"/>
    </location>
</feature>